<keyword evidence="1" id="KW-0479">Metal-binding</keyword>
<evidence type="ECO:0000259" key="7">
    <source>
        <dbReference type="PROSITE" id="PS50115"/>
    </source>
</evidence>
<dbReference type="PANTHER" id="PTHR46134:SF3">
    <property type="entry name" value="ARFGAP WITH FG REPEATS 1"/>
    <property type="match status" value="1"/>
</dbReference>
<dbReference type="WBParaSite" id="ACRNAN_scaffold3771.g17052.t1">
    <property type="protein sequence ID" value="ACRNAN_scaffold3771.g17052.t1"/>
    <property type="gene ID" value="ACRNAN_scaffold3771.g17052"/>
</dbReference>
<dbReference type="GO" id="GO:0005737">
    <property type="term" value="C:cytoplasm"/>
    <property type="evidence" value="ECO:0007669"/>
    <property type="project" value="TreeGrafter"/>
</dbReference>
<dbReference type="Pfam" id="PF01412">
    <property type="entry name" value="ArfGap"/>
    <property type="match status" value="1"/>
</dbReference>
<feature type="compositionally biased region" description="Low complexity" evidence="6">
    <location>
        <begin position="154"/>
        <end position="168"/>
    </location>
</feature>
<dbReference type="InterPro" id="IPR038508">
    <property type="entry name" value="ArfGAP_dom_sf"/>
</dbReference>
<feature type="domain" description="Arf-GAP" evidence="7">
    <location>
        <begin position="21"/>
        <end position="141"/>
    </location>
</feature>
<dbReference type="SUPFAM" id="SSF57863">
    <property type="entry name" value="ArfGap/RecO-like zinc finger"/>
    <property type="match status" value="1"/>
</dbReference>
<dbReference type="SMART" id="SM00105">
    <property type="entry name" value="ArfGap"/>
    <property type="match status" value="1"/>
</dbReference>
<reference evidence="9" key="1">
    <citation type="submission" date="2022-11" db="UniProtKB">
        <authorList>
            <consortium name="WormBaseParasite"/>
        </authorList>
    </citation>
    <scope>IDENTIFICATION</scope>
</reference>
<evidence type="ECO:0000256" key="5">
    <source>
        <dbReference type="PROSITE-ProRule" id="PRU00288"/>
    </source>
</evidence>
<dbReference type="GO" id="GO:0005096">
    <property type="term" value="F:GTPase activator activity"/>
    <property type="evidence" value="ECO:0007669"/>
    <property type="project" value="InterPro"/>
</dbReference>
<dbReference type="PROSITE" id="PS50115">
    <property type="entry name" value="ARFGAP"/>
    <property type="match status" value="1"/>
</dbReference>
<dbReference type="InterPro" id="IPR001164">
    <property type="entry name" value="ArfGAP_dom"/>
</dbReference>
<accession>A0A914DT98</accession>
<keyword evidence="4" id="KW-0862">Zinc</keyword>
<organism evidence="8 9">
    <name type="scientific">Acrobeloides nanus</name>
    <dbReference type="NCBI Taxonomy" id="290746"/>
    <lineage>
        <taxon>Eukaryota</taxon>
        <taxon>Metazoa</taxon>
        <taxon>Ecdysozoa</taxon>
        <taxon>Nematoda</taxon>
        <taxon>Chromadorea</taxon>
        <taxon>Rhabditida</taxon>
        <taxon>Tylenchina</taxon>
        <taxon>Cephalobomorpha</taxon>
        <taxon>Cephaloboidea</taxon>
        <taxon>Cephalobidae</taxon>
        <taxon>Acrobeloides</taxon>
    </lineage>
</organism>
<evidence type="ECO:0000256" key="1">
    <source>
        <dbReference type="ARBA" id="ARBA00022723"/>
    </source>
</evidence>
<evidence type="ECO:0000256" key="6">
    <source>
        <dbReference type="SAM" id="MobiDB-lite"/>
    </source>
</evidence>
<proteinExistence type="predicted"/>
<evidence type="ECO:0000256" key="4">
    <source>
        <dbReference type="ARBA" id="ARBA00022833"/>
    </source>
</evidence>
<dbReference type="PANTHER" id="PTHR46134">
    <property type="entry name" value="DRONGO, ISOFORM F"/>
    <property type="match status" value="1"/>
</dbReference>
<protein>
    <submittedName>
        <fullName evidence="9">Arf-GAP domain-containing protein</fullName>
    </submittedName>
</protein>
<keyword evidence="8" id="KW-1185">Reference proteome</keyword>
<evidence type="ECO:0000313" key="8">
    <source>
        <dbReference type="Proteomes" id="UP000887540"/>
    </source>
</evidence>
<name>A0A914DT98_9BILA</name>
<dbReference type="CDD" id="cd08838">
    <property type="entry name" value="ArfGap_AGFG"/>
    <property type="match status" value="1"/>
</dbReference>
<dbReference type="InterPro" id="IPR052248">
    <property type="entry name" value="Arf-GAP_FG-repeat_protein"/>
</dbReference>
<keyword evidence="2" id="KW-0677">Repeat</keyword>
<dbReference type="Gene3D" id="1.10.220.150">
    <property type="entry name" value="Arf GTPase activating protein"/>
    <property type="match status" value="1"/>
</dbReference>
<evidence type="ECO:0000256" key="3">
    <source>
        <dbReference type="ARBA" id="ARBA00022771"/>
    </source>
</evidence>
<keyword evidence="3 5" id="KW-0863">Zinc-finger</keyword>
<dbReference type="Proteomes" id="UP000887540">
    <property type="component" value="Unplaced"/>
</dbReference>
<dbReference type="PRINTS" id="PR00405">
    <property type="entry name" value="REVINTRACTNG"/>
</dbReference>
<evidence type="ECO:0000313" key="9">
    <source>
        <dbReference type="WBParaSite" id="ACRNAN_scaffold3771.g17052.t1"/>
    </source>
</evidence>
<dbReference type="GO" id="GO:0016020">
    <property type="term" value="C:membrane"/>
    <property type="evidence" value="ECO:0007669"/>
    <property type="project" value="TreeGrafter"/>
</dbReference>
<dbReference type="InterPro" id="IPR037278">
    <property type="entry name" value="ARFGAP/RecO"/>
</dbReference>
<dbReference type="GO" id="GO:0008270">
    <property type="term" value="F:zinc ion binding"/>
    <property type="evidence" value="ECO:0007669"/>
    <property type="project" value="UniProtKB-KW"/>
</dbReference>
<dbReference type="AlphaFoldDB" id="A0A914DT98"/>
<feature type="region of interest" description="Disordered" evidence="6">
    <location>
        <begin position="146"/>
        <end position="173"/>
    </location>
</feature>
<sequence>MSTTSNSSSTALRKQQEELNAKVIRELATIPANKFCFECGQRGPTWVNVSESSFCCMHCAGLLRGLNPPHKVKSISMSTFTQDEVEKLRTLGNEENARIWLGLYDGQVKFQPRVDDDVKQHLIQKYENKKWYVSPSELAQQRKLLEEHSRRDSSSALSIHSQQSIQSSPANLYPNVQKNNDLLDLLSNDLFSTPTPSTAALSSSCIPSSLNSVTVTQPTSAMLNNPNIVPNWNAYTGLSSSIGAQSGVKRDAFSLNQINIQPNNQPVKPNQSSQLNNDLLDLLSSDFFSTPTPTLSSSGNTIGMQNNSTAKHEPSINTGNFQANGASYGVKRDAFSMNAINTQPDNPFVPMSNYTLSSQPNNTMTNLNNWNPFAS</sequence>
<evidence type="ECO:0000256" key="2">
    <source>
        <dbReference type="ARBA" id="ARBA00022737"/>
    </source>
</evidence>